<evidence type="ECO:0000313" key="1">
    <source>
        <dbReference type="EMBL" id="MDZ5461725.1"/>
    </source>
</evidence>
<comment type="caution">
    <text evidence="1">The sequence shown here is derived from an EMBL/GenBank/DDBJ whole genome shotgun (WGS) entry which is preliminary data.</text>
</comment>
<dbReference type="RefSeq" id="WP_322468812.1">
    <property type="nucleotide sequence ID" value="NZ_JAXOJX010000153.1"/>
</dbReference>
<accession>A0ABU5IS46</accession>
<dbReference type="InterPro" id="IPR017136">
    <property type="entry name" value="UCP037205"/>
</dbReference>
<evidence type="ECO:0000313" key="2">
    <source>
        <dbReference type="Proteomes" id="UP001293718"/>
    </source>
</evidence>
<proteinExistence type="predicted"/>
<dbReference type="EMBL" id="JAXOJX010000153">
    <property type="protein sequence ID" value="MDZ5461725.1"/>
    <property type="molecule type" value="Genomic_DNA"/>
</dbReference>
<keyword evidence="2" id="KW-1185">Reference proteome</keyword>
<organism evidence="1 2">
    <name type="scientific">Azohydromonas lata</name>
    <dbReference type="NCBI Taxonomy" id="45677"/>
    <lineage>
        <taxon>Bacteria</taxon>
        <taxon>Pseudomonadati</taxon>
        <taxon>Pseudomonadota</taxon>
        <taxon>Betaproteobacteria</taxon>
        <taxon>Burkholderiales</taxon>
        <taxon>Sphaerotilaceae</taxon>
        <taxon>Azohydromonas</taxon>
    </lineage>
</organism>
<sequence length="60" mass="6809">MDARPGFKGHKQALPSKACATCGREMSWRRAWARCWDEVRHCSERCRRRRAAPQAAGHGG</sequence>
<dbReference type="PANTHER" id="PTHR37463">
    <property type="entry name" value="GSL3115 PROTEIN"/>
    <property type="match status" value="1"/>
</dbReference>
<gene>
    <name evidence="1" type="ORF">SM757_34635</name>
</gene>
<dbReference type="PANTHER" id="PTHR37463:SF1">
    <property type="entry name" value="DUF2256 DOMAIN-CONTAINING PROTEIN"/>
    <property type="match status" value="1"/>
</dbReference>
<name>A0ABU5IS46_9BURK</name>
<dbReference type="Proteomes" id="UP001293718">
    <property type="component" value="Unassembled WGS sequence"/>
</dbReference>
<protein>
    <submittedName>
        <fullName evidence="1">DUF2256 domain-containing protein</fullName>
    </submittedName>
</protein>
<dbReference type="Pfam" id="PF10013">
    <property type="entry name" value="DUF2256"/>
    <property type="match status" value="1"/>
</dbReference>
<reference evidence="1 2" key="1">
    <citation type="submission" date="2023-11" db="EMBL/GenBank/DDBJ databases">
        <title>Draft genome of Azohydromonas lata strain H1 (DSM1123), a polyhydroxyalkanoate producer.</title>
        <authorList>
            <person name="Traversa D."/>
            <person name="D'Addabbo P."/>
            <person name="Pazzani C."/>
            <person name="Manzari C."/>
            <person name="Chiara M."/>
            <person name="Scrascia M."/>
        </authorList>
    </citation>
    <scope>NUCLEOTIDE SEQUENCE [LARGE SCALE GENOMIC DNA]</scope>
    <source>
        <strain evidence="1 2">H1</strain>
    </source>
</reference>